<gene>
    <name evidence="1" type="ORF">THC_0666</name>
</gene>
<reference evidence="1 2" key="1">
    <citation type="journal article" date="2016" name="Int. J. Syst. Evol. Microbiol.">
        <title>Caldimicrobium thiodismutans sp. nov., a sulfur-disproportionating bacterium isolated from a hot spring, and emended description of the genus Caldimicrobium.</title>
        <authorList>
            <person name="Kojima H."/>
            <person name="Umezawa K."/>
            <person name="Fukui M."/>
        </authorList>
    </citation>
    <scope>NUCLEOTIDE SEQUENCE [LARGE SCALE GENOMIC DNA]</scope>
    <source>
        <strain evidence="1 2">TF1</strain>
    </source>
</reference>
<name>A0A0U5AMJ9_9BACT</name>
<dbReference type="EMBL" id="AP014945">
    <property type="protein sequence ID" value="BAU23058.1"/>
    <property type="molecule type" value="Genomic_DNA"/>
</dbReference>
<dbReference type="OrthoDB" id="3078717at2"/>
<dbReference type="STRING" id="1653476.THC_0666"/>
<sequence>MIKKEFEKFEYEIIAEDPVDFYQNLKIFEEMVKFAKELGKFPPEDPLEGIEKDIFLAKILNKSKR</sequence>
<proteinExistence type="predicted"/>
<keyword evidence="2" id="KW-1185">Reference proteome</keyword>
<dbReference type="AlphaFoldDB" id="A0A0U5AMJ9"/>
<evidence type="ECO:0000313" key="2">
    <source>
        <dbReference type="Proteomes" id="UP000068196"/>
    </source>
</evidence>
<dbReference type="RefSeq" id="WP_068513287.1">
    <property type="nucleotide sequence ID" value="NZ_AP014945.1"/>
</dbReference>
<dbReference type="KEGG" id="cthi:THC_0666"/>
<evidence type="ECO:0000313" key="1">
    <source>
        <dbReference type="EMBL" id="BAU23058.1"/>
    </source>
</evidence>
<dbReference type="Proteomes" id="UP000068196">
    <property type="component" value="Chromosome"/>
</dbReference>
<reference evidence="2" key="2">
    <citation type="journal article" date="2016" name="Int. J. Syst. Evol. Microbiol.">
        <title>Caldimicrobium thiodismutans sp. nov., a sulfur-disproportionating bacterium isolated from a hot spring.</title>
        <authorList>
            <person name="Kojima H."/>
            <person name="Umezawa K."/>
            <person name="Fukui M."/>
        </authorList>
    </citation>
    <scope>NUCLEOTIDE SEQUENCE [LARGE SCALE GENOMIC DNA]</scope>
    <source>
        <strain evidence="2">TF1</strain>
    </source>
</reference>
<accession>A0A0U5AMJ9</accession>
<organism evidence="1 2">
    <name type="scientific">Caldimicrobium thiodismutans</name>
    <dbReference type="NCBI Taxonomy" id="1653476"/>
    <lineage>
        <taxon>Bacteria</taxon>
        <taxon>Pseudomonadati</taxon>
        <taxon>Thermodesulfobacteriota</taxon>
        <taxon>Thermodesulfobacteria</taxon>
        <taxon>Thermodesulfobacteriales</taxon>
        <taxon>Thermodesulfobacteriaceae</taxon>
        <taxon>Caldimicrobium</taxon>
    </lineage>
</organism>
<protein>
    <submittedName>
        <fullName evidence="1">Uncharacterized protein</fullName>
    </submittedName>
</protein>